<reference evidence="2" key="3">
    <citation type="journal article" date="2017" name="Nature">
        <title>Genome sequence of the progenitor of the wheat D genome Aegilops tauschii.</title>
        <authorList>
            <person name="Luo M.C."/>
            <person name="Gu Y.Q."/>
            <person name="Puiu D."/>
            <person name="Wang H."/>
            <person name="Twardziok S.O."/>
            <person name="Deal K.R."/>
            <person name="Huo N."/>
            <person name="Zhu T."/>
            <person name="Wang L."/>
            <person name="Wang Y."/>
            <person name="McGuire P.E."/>
            <person name="Liu S."/>
            <person name="Long H."/>
            <person name="Ramasamy R.K."/>
            <person name="Rodriguez J.C."/>
            <person name="Van S.L."/>
            <person name="Yuan L."/>
            <person name="Wang Z."/>
            <person name="Xia Z."/>
            <person name="Xiao L."/>
            <person name="Anderson O.D."/>
            <person name="Ouyang S."/>
            <person name="Liang Y."/>
            <person name="Zimin A.V."/>
            <person name="Pertea G."/>
            <person name="Qi P."/>
            <person name="Bennetzen J.L."/>
            <person name="Dai X."/>
            <person name="Dawson M.W."/>
            <person name="Muller H.G."/>
            <person name="Kugler K."/>
            <person name="Rivarola-Duarte L."/>
            <person name="Spannagl M."/>
            <person name="Mayer K.F.X."/>
            <person name="Lu F.H."/>
            <person name="Bevan M.W."/>
            <person name="Leroy P."/>
            <person name="Li P."/>
            <person name="You F.M."/>
            <person name="Sun Q."/>
            <person name="Liu Z."/>
            <person name="Lyons E."/>
            <person name="Wicker T."/>
            <person name="Salzberg S.L."/>
            <person name="Devos K.M."/>
            <person name="Dvorak J."/>
        </authorList>
    </citation>
    <scope>NUCLEOTIDE SEQUENCE [LARGE SCALE GENOMIC DNA]</scope>
    <source>
        <strain evidence="2">cv. AL8/78</strain>
    </source>
</reference>
<keyword evidence="3" id="KW-1185">Reference proteome</keyword>
<protein>
    <recommendedName>
        <fullName evidence="1">Reverse transcriptase zinc-binding domain-containing protein</fullName>
    </recommendedName>
</protein>
<dbReference type="EnsemblPlants" id="AET5Gv20482600.1">
    <property type="protein sequence ID" value="AET5Gv20482600.1"/>
    <property type="gene ID" value="AET5Gv20482600"/>
</dbReference>
<evidence type="ECO:0000313" key="3">
    <source>
        <dbReference type="Proteomes" id="UP000015105"/>
    </source>
</evidence>
<evidence type="ECO:0000259" key="1">
    <source>
        <dbReference type="Pfam" id="PF13966"/>
    </source>
</evidence>
<accession>A0A453KQ98</accession>
<sequence length="91" mass="10305">MLKIKIFLWQMFQNRLPTADNVAKRNGPSDWFCVVCGTIEAANHAFFRCHLARFSCSTVRAALQQNWNPSSGADLLQIIHTQKGASARIVW</sequence>
<reference evidence="3" key="1">
    <citation type="journal article" date="2014" name="Science">
        <title>Ancient hybridizations among the ancestral genomes of bread wheat.</title>
        <authorList>
            <consortium name="International Wheat Genome Sequencing Consortium,"/>
            <person name="Marcussen T."/>
            <person name="Sandve S.R."/>
            <person name="Heier L."/>
            <person name="Spannagl M."/>
            <person name="Pfeifer M."/>
            <person name="Jakobsen K.S."/>
            <person name="Wulff B.B."/>
            <person name="Steuernagel B."/>
            <person name="Mayer K.F."/>
            <person name="Olsen O.A."/>
        </authorList>
    </citation>
    <scope>NUCLEOTIDE SEQUENCE [LARGE SCALE GENOMIC DNA]</scope>
    <source>
        <strain evidence="3">cv. AL8/78</strain>
    </source>
</reference>
<dbReference type="Gramene" id="AET5Gv20482600.3">
    <property type="protein sequence ID" value="AET5Gv20482600.3"/>
    <property type="gene ID" value="AET5Gv20482600"/>
</dbReference>
<evidence type="ECO:0000313" key="2">
    <source>
        <dbReference type="EnsemblPlants" id="AET5Gv20482600.2"/>
    </source>
</evidence>
<dbReference type="Pfam" id="PF13966">
    <property type="entry name" value="zf-RVT"/>
    <property type="match status" value="1"/>
</dbReference>
<reference evidence="2" key="5">
    <citation type="journal article" date="2021" name="G3 (Bethesda)">
        <title>Aegilops tauschii genome assembly Aet v5.0 features greater sequence contiguity and improved annotation.</title>
        <authorList>
            <person name="Wang L."/>
            <person name="Zhu T."/>
            <person name="Rodriguez J.C."/>
            <person name="Deal K.R."/>
            <person name="Dubcovsky J."/>
            <person name="McGuire P.E."/>
            <person name="Lux T."/>
            <person name="Spannagl M."/>
            <person name="Mayer K.F.X."/>
            <person name="Baldrich P."/>
            <person name="Meyers B.C."/>
            <person name="Huo N."/>
            <person name="Gu Y.Q."/>
            <person name="Zhou H."/>
            <person name="Devos K.M."/>
            <person name="Bennetzen J.L."/>
            <person name="Unver T."/>
            <person name="Budak H."/>
            <person name="Gulick P.J."/>
            <person name="Galiba G."/>
            <person name="Kalapos B."/>
            <person name="Nelson D.R."/>
            <person name="Li P."/>
            <person name="You F.M."/>
            <person name="Luo M.C."/>
            <person name="Dvorak J."/>
        </authorList>
    </citation>
    <scope>NUCLEOTIDE SEQUENCE [LARGE SCALE GENOMIC DNA]</scope>
    <source>
        <strain evidence="2">cv. AL8/78</strain>
    </source>
</reference>
<reference evidence="2" key="4">
    <citation type="submission" date="2019-03" db="UniProtKB">
        <authorList>
            <consortium name="EnsemblPlants"/>
        </authorList>
    </citation>
    <scope>IDENTIFICATION</scope>
</reference>
<dbReference type="Gramene" id="AET5Gv20482600.1">
    <property type="protein sequence ID" value="AET5Gv20482600.1"/>
    <property type="gene ID" value="AET5Gv20482600"/>
</dbReference>
<organism evidence="2 3">
    <name type="scientific">Aegilops tauschii subsp. strangulata</name>
    <name type="common">Goatgrass</name>
    <dbReference type="NCBI Taxonomy" id="200361"/>
    <lineage>
        <taxon>Eukaryota</taxon>
        <taxon>Viridiplantae</taxon>
        <taxon>Streptophyta</taxon>
        <taxon>Embryophyta</taxon>
        <taxon>Tracheophyta</taxon>
        <taxon>Spermatophyta</taxon>
        <taxon>Magnoliopsida</taxon>
        <taxon>Liliopsida</taxon>
        <taxon>Poales</taxon>
        <taxon>Poaceae</taxon>
        <taxon>BOP clade</taxon>
        <taxon>Pooideae</taxon>
        <taxon>Triticodae</taxon>
        <taxon>Triticeae</taxon>
        <taxon>Triticinae</taxon>
        <taxon>Aegilops</taxon>
    </lineage>
</organism>
<name>A0A453KQ98_AEGTS</name>
<dbReference type="Proteomes" id="UP000015105">
    <property type="component" value="Chromosome 5D"/>
</dbReference>
<dbReference type="InterPro" id="IPR026960">
    <property type="entry name" value="RVT-Znf"/>
</dbReference>
<dbReference type="AlphaFoldDB" id="A0A453KQ98"/>
<dbReference type="EnsemblPlants" id="AET5Gv20482600.3">
    <property type="protein sequence ID" value="AET5Gv20482600.3"/>
    <property type="gene ID" value="AET5Gv20482600"/>
</dbReference>
<reference evidence="3" key="2">
    <citation type="journal article" date="2017" name="Nat. Plants">
        <title>The Aegilops tauschii genome reveals multiple impacts of transposons.</title>
        <authorList>
            <person name="Zhao G."/>
            <person name="Zou C."/>
            <person name="Li K."/>
            <person name="Wang K."/>
            <person name="Li T."/>
            <person name="Gao L."/>
            <person name="Zhang X."/>
            <person name="Wang H."/>
            <person name="Yang Z."/>
            <person name="Liu X."/>
            <person name="Jiang W."/>
            <person name="Mao L."/>
            <person name="Kong X."/>
            <person name="Jiao Y."/>
            <person name="Jia J."/>
        </authorList>
    </citation>
    <scope>NUCLEOTIDE SEQUENCE [LARGE SCALE GENOMIC DNA]</scope>
    <source>
        <strain evidence="3">cv. AL8/78</strain>
    </source>
</reference>
<dbReference type="Gramene" id="AET5Gv20482600.2">
    <property type="protein sequence ID" value="AET5Gv20482600.2"/>
    <property type="gene ID" value="AET5Gv20482600"/>
</dbReference>
<dbReference type="EnsemblPlants" id="AET5Gv20482600.2">
    <property type="protein sequence ID" value="AET5Gv20482600.2"/>
    <property type="gene ID" value="AET5Gv20482600"/>
</dbReference>
<feature type="domain" description="Reverse transcriptase zinc-binding" evidence="1">
    <location>
        <begin position="2"/>
        <end position="53"/>
    </location>
</feature>
<proteinExistence type="predicted"/>